<keyword evidence="2" id="KW-0444">Lipid biosynthesis</keyword>
<keyword evidence="6" id="KW-1133">Transmembrane helix</keyword>
<dbReference type="OrthoDB" id="9803035at2"/>
<evidence type="ECO:0000313" key="8">
    <source>
        <dbReference type="EMBL" id="RFZ85519.1"/>
    </source>
</evidence>
<dbReference type="SUPFAM" id="SSF69593">
    <property type="entry name" value="Glycerol-3-phosphate (1)-acyltransferase"/>
    <property type="match status" value="1"/>
</dbReference>
<comment type="caution">
    <text evidence="8">The sequence shown here is derived from an EMBL/GenBank/DDBJ whole genome shotgun (WGS) entry which is preliminary data.</text>
</comment>
<dbReference type="GO" id="GO:0003841">
    <property type="term" value="F:1-acylglycerol-3-phosphate O-acyltransferase activity"/>
    <property type="evidence" value="ECO:0007669"/>
    <property type="project" value="TreeGrafter"/>
</dbReference>
<dbReference type="EMBL" id="QWDE01000001">
    <property type="protein sequence ID" value="RFZ85519.1"/>
    <property type="molecule type" value="Genomic_DNA"/>
</dbReference>
<evidence type="ECO:0000256" key="4">
    <source>
        <dbReference type="ARBA" id="ARBA00023098"/>
    </source>
</evidence>
<reference evidence="8 9" key="1">
    <citation type="submission" date="2018-08" db="EMBL/GenBank/DDBJ databases">
        <title>Mucilaginibacter terrae sp. nov., isolated from manganese diggings.</title>
        <authorList>
            <person name="Huang Y."/>
            <person name="Zhou Z."/>
        </authorList>
    </citation>
    <scope>NUCLEOTIDE SEQUENCE [LARGE SCALE GENOMIC DNA]</scope>
    <source>
        <strain evidence="8 9">ZH6</strain>
    </source>
</reference>
<evidence type="ECO:0000313" key="9">
    <source>
        <dbReference type="Proteomes" id="UP000260823"/>
    </source>
</evidence>
<dbReference type="PANTHER" id="PTHR10434:SF64">
    <property type="entry name" value="1-ACYL-SN-GLYCEROL-3-PHOSPHATE ACYLTRANSFERASE-RELATED"/>
    <property type="match status" value="1"/>
</dbReference>
<evidence type="ECO:0000256" key="3">
    <source>
        <dbReference type="ARBA" id="ARBA00022679"/>
    </source>
</evidence>
<evidence type="ECO:0000259" key="7">
    <source>
        <dbReference type="SMART" id="SM00563"/>
    </source>
</evidence>
<dbReference type="GO" id="GO:0006654">
    <property type="term" value="P:phosphatidic acid biosynthetic process"/>
    <property type="evidence" value="ECO:0007669"/>
    <property type="project" value="TreeGrafter"/>
</dbReference>
<organism evidence="8 9">
    <name type="scientific">Mucilaginibacter terrenus</name>
    <dbReference type="NCBI Taxonomy" id="2482727"/>
    <lineage>
        <taxon>Bacteria</taxon>
        <taxon>Pseudomonadati</taxon>
        <taxon>Bacteroidota</taxon>
        <taxon>Sphingobacteriia</taxon>
        <taxon>Sphingobacteriales</taxon>
        <taxon>Sphingobacteriaceae</taxon>
        <taxon>Mucilaginibacter</taxon>
    </lineage>
</organism>
<name>A0A3E2NX43_9SPHI</name>
<feature type="transmembrane region" description="Helical" evidence="6">
    <location>
        <begin position="12"/>
        <end position="31"/>
    </location>
</feature>
<evidence type="ECO:0000256" key="1">
    <source>
        <dbReference type="ARBA" id="ARBA00005189"/>
    </source>
</evidence>
<dbReference type="AlphaFoldDB" id="A0A3E2NX43"/>
<evidence type="ECO:0000256" key="5">
    <source>
        <dbReference type="ARBA" id="ARBA00023315"/>
    </source>
</evidence>
<feature type="transmembrane region" description="Helical" evidence="6">
    <location>
        <begin position="43"/>
        <end position="62"/>
    </location>
</feature>
<dbReference type="Pfam" id="PF01553">
    <property type="entry name" value="Acyltransferase"/>
    <property type="match status" value="1"/>
</dbReference>
<keyword evidence="6" id="KW-0812">Transmembrane</keyword>
<evidence type="ECO:0000256" key="6">
    <source>
        <dbReference type="SAM" id="Phobius"/>
    </source>
</evidence>
<dbReference type="Proteomes" id="UP000260823">
    <property type="component" value="Unassembled WGS sequence"/>
</dbReference>
<keyword evidence="4" id="KW-0443">Lipid metabolism</keyword>
<sequence>MKMIMKKAHTYLYRGSVAFFFFLLWPLLYYFSRKPERYKHMNVIRRIWGFLSSAVVGILYAFDVEQPIDWSRTYIICPNHTSNLDITAMSLLVKNNCCFMGKEELVNGLVTGLFFRTVDIPVNRESKMASFRAFKQVMERLEKGMTAIIFPEATIPDNFPPSLHEFKNGPFRMAIELKIPIIPVTSLDTWEVLWDDGLKFGSRPGVCHIFVHKPIETAHLTIDDADNLRDTVYGLISNKLNEHDHRRTNG</sequence>
<comment type="pathway">
    <text evidence="1">Lipid metabolism.</text>
</comment>
<dbReference type="InterPro" id="IPR002123">
    <property type="entry name" value="Plipid/glycerol_acylTrfase"/>
</dbReference>
<feature type="domain" description="Phospholipid/glycerol acyltransferase" evidence="7">
    <location>
        <begin position="74"/>
        <end position="189"/>
    </location>
</feature>
<protein>
    <submittedName>
        <fullName evidence="8">1-acyl-sn-glycerol-3-phosphate acyltransferase</fullName>
    </submittedName>
</protein>
<keyword evidence="3 8" id="KW-0808">Transferase</keyword>
<dbReference type="CDD" id="cd07989">
    <property type="entry name" value="LPLAT_AGPAT-like"/>
    <property type="match status" value="1"/>
</dbReference>
<keyword evidence="5 8" id="KW-0012">Acyltransferase</keyword>
<gene>
    <name evidence="8" type="ORF">DYU05_07950</name>
</gene>
<proteinExistence type="predicted"/>
<dbReference type="PANTHER" id="PTHR10434">
    <property type="entry name" value="1-ACYL-SN-GLYCEROL-3-PHOSPHATE ACYLTRANSFERASE"/>
    <property type="match status" value="1"/>
</dbReference>
<accession>A0A3E2NX43</accession>
<keyword evidence="6" id="KW-0472">Membrane</keyword>
<evidence type="ECO:0000256" key="2">
    <source>
        <dbReference type="ARBA" id="ARBA00022516"/>
    </source>
</evidence>
<keyword evidence="9" id="KW-1185">Reference proteome</keyword>
<dbReference type="SMART" id="SM00563">
    <property type="entry name" value="PlsC"/>
    <property type="match status" value="1"/>
</dbReference>